<evidence type="ECO:0000313" key="3">
    <source>
        <dbReference type="Proteomes" id="UP000252355"/>
    </source>
</evidence>
<accession>A0A367Z7M0</accession>
<sequence length="214" mass="24656">MTLFFDLNKKRLIYATTGKDAETANRFVCHLKEEGGTPHQIRRVACDMSGAFIKGVQRHLPNAEITFDRFHLTKIVNDAVDQVRREETSANEILKKTRFIWLTNPKNFSKSQRRKLFSLSFRNLKTARAYNIRLAFQEFFSKPDLASGEKFLKQWYFWATHSRLAPIIRAAKTVKNHGEGVLNWFSSRITTGLVEGCNSLKNDGFAHQNISTVD</sequence>
<proteinExistence type="predicted"/>
<name>A0A367Z7M0_9BACT</name>
<dbReference type="PANTHER" id="PTHR33498:SF1">
    <property type="entry name" value="TRANSPOSASE FOR INSERTION SEQUENCE ELEMENT IS1557"/>
    <property type="match status" value="1"/>
</dbReference>
<organism evidence="2 3">
    <name type="scientific">Candidatus Ozemobacter sibiricus</name>
    <dbReference type="NCBI Taxonomy" id="2268124"/>
    <lineage>
        <taxon>Bacteria</taxon>
        <taxon>Candidatus Ozemobacteria</taxon>
        <taxon>Candidatus Ozemobacterales</taxon>
        <taxon>Candidatus Ozemobacteraceae</taxon>
        <taxon>Candidatus Ozemobacter</taxon>
    </lineage>
</organism>
<dbReference type="Proteomes" id="UP000252355">
    <property type="component" value="Unassembled WGS sequence"/>
</dbReference>
<protein>
    <submittedName>
        <fullName evidence="2">Mobile element protein</fullName>
    </submittedName>
</protein>
<dbReference type="InterPro" id="IPR047951">
    <property type="entry name" value="Transpos_ISL3"/>
</dbReference>
<dbReference type="InterPro" id="IPR002560">
    <property type="entry name" value="Transposase_DDE"/>
</dbReference>
<dbReference type="PANTHER" id="PTHR33498">
    <property type="entry name" value="TRANSPOSASE FOR INSERTION SEQUENCE ELEMENT IS1557"/>
    <property type="match status" value="1"/>
</dbReference>
<comment type="caution">
    <text evidence="2">The sequence shown here is derived from an EMBL/GenBank/DDBJ whole genome shotgun (WGS) entry which is preliminary data.</text>
</comment>
<dbReference type="AlphaFoldDB" id="A0A367Z7M0"/>
<gene>
    <name evidence="2" type="ORF">OZSIB_1065</name>
</gene>
<reference evidence="2 3" key="1">
    <citation type="submission" date="2018-05" db="EMBL/GenBank/DDBJ databases">
        <title>A metagenomic window into the 2 km-deep terrestrial subsurface aquifer revealed taxonomically and functionally diverse microbial community comprising novel uncultured bacterial lineages.</title>
        <authorList>
            <person name="Kadnikov V.V."/>
            <person name="Mardanov A.V."/>
            <person name="Beletsky A.V."/>
            <person name="Banks D."/>
            <person name="Pimenov N.V."/>
            <person name="Frank Y.A."/>
            <person name="Karnachuk O.V."/>
            <person name="Ravin N.V."/>
        </authorList>
    </citation>
    <scope>NUCLEOTIDE SEQUENCE [LARGE SCALE GENOMIC DNA]</scope>
    <source>
        <strain evidence="2">BY5</strain>
    </source>
</reference>
<evidence type="ECO:0000259" key="1">
    <source>
        <dbReference type="Pfam" id="PF01610"/>
    </source>
</evidence>
<evidence type="ECO:0000313" key="2">
    <source>
        <dbReference type="EMBL" id="RCK74074.1"/>
    </source>
</evidence>
<dbReference type="EMBL" id="QOQW01000046">
    <property type="protein sequence ID" value="RCK74074.1"/>
    <property type="molecule type" value="Genomic_DNA"/>
</dbReference>
<feature type="domain" description="Transposase IS204/IS1001/IS1096/IS1165 DDE" evidence="1">
    <location>
        <begin position="2"/>
        <end position="199"/>
    </location>
</feature>
<dbReference type="Pfam" id="PF01610">
    <property type="entry name" value="DDE_Tnp_ISL3"/>
    <property type="match status" value="1"/>
</dbReference>